<keyword evidence="3" id="KW-1185">Reference proteome</keyword>
<protein>
    <submittedName>
        <fullName evidence="2">Uncharacterized protein</fullName>
    </submittedName>
</protein>
<accession>A0AAV2DVI6</accession>
<dbReference type="EMBL" id="OZ034816">
    <property type="protein sequence ID" value="CAL1377360.1"/>
    <property type="molecule type" value="Genomic_DNA"/>
</dbReference>
<gene>
    <name evidence="2" type="ORF">LTRI10_LOCUS19016</name>
</gene>
<organism evidence="2 3">
    <name type="scientific">Linum trigynum</name>
    <dbReference type="NCBI Taxonomy" id="586398"/>
    <lineage>
        <taxon>Eukaryota</taxon>
        <taxon>Viridiplantae</taxon>
        <taxon>Streptophyta</taxon>
        <taxon>Embryophyta</taxon>
        <taxon>Tracheophyta</taxon>
        <taxon>Spermatophyta</taxon>
        <taxon>Magnoliopsida</taxon>
        <taxon>eudicotyledons</taxon>
        <taxon>Gunneridae</taxon>
        <taxon>Pentapetalae</taxon>
        <taxon>rosids</taxon>
        <taxon>fabids</taxon>
        <taxon>Malpighiales</taxon>
        <taxon>Linaceae</taxon>
        <taxon>Linum</taxon>
    </lineage>
</organism>
<reference evidence="2 3" key="1">
    <citation type="submission" date="2024-04" db="EMBL/GenBank/DDBJ databases">
        <authorList>
            <person name="Fracassetti M."/>
        </authorList>
    </citation>
    <scope>NUCLEOTIDE SEQUENCE [LARGE SCALE GENOMIC DNA]</scope>
</reference>
<evidence type="ECO:0000313" key="2">
    <source>
        <dbReference type="EMBL" id="CAL1377360.1"/>
    </source>
</evidence>
<name>A0AAV2DVI6_9ROSI</name>
<dbReference type="Proteomes" id="UP001497516">
    <property type="component" value="Chromosome 3"/>
</dbReference>
<feature type="compositionally biased region" description="Polar residues" evidence="1">
    <location>
        <begin position="1"/>
        <end position="12"/>
    </location>
</feature>
<evidence type="ECO:0000256" key="1">
    <source>
        <dbReference type="SAM" id="MobiDB-lite"/>
    </source>
</evidence>
<proteinExistence type="predicted"/>
<evidence type="ECO:0000313" key="3">
    <source>
        <dbReference type="Proteomes" id="UP001497516"/>
    </source>
</evidence>
<sequence length="145" mass="15501">MLSNALNENPLTAPTLFPSDRPPDTAISIGDPSPCSNLEKAIISDTDMIVESPEAQPQPTPVPEISLAAQIPQSGDPLPLISYAAAVTWLKSPIASQPATNLWTPVGENDLIPGEQNGEPALKISTEFKNRICAPWQRALVVRLL</sequence>
<dbReference type="AlphaFoldDB" id="A0AAV2DVI6"/>
<feature type="region of interest" description="Disordered" evidence="1">
    <location>
        <begin position="1"/>
        <end position="33"/>
    </location>
</feature>